<keyword evidence="2" id="KW-1185">Reference proteome</keyword>
<comment type="caution">
    <text evidence="1">The sequence shown here is derived from an EMBL/GenBank/DDBJ whole genome shotgun (WGS) entry which is preliminary data.</text>
</comment>
<dbReference type="EMBL" id="JANIIK010000114">
    <property type="protein sequence ID" value="KAJ3590110.1"/>
    <property type="molecule type" value="Genomic_DNA"/>
</dbReference>
<accession>A0A9Q0I9F9</accession>
<gene>
    <name evidence="1" type="ORF">NHX12_008064</name>
</gene>
<protein>
    <submittedName>
        <fullName evidence="1">Uncharacterized protein</fullName>
    </submittedName>
</protein>
<proteinExistence type="predicted"/>
<reference evidence="1" key="1">
    <citation type="submission" date="2022-07" db="EMBL/GenBank/DDBJ databases">
        <title>Chromosome-level genome of Muraenolepis orangiensis.</title>
        <authorList>
            <person name="Kim J."/>
        </authorList>
    </citation>
    <scope>NUCLEOTIDE SEQUENCE</scope>
    <source>
        <strain evidence="1">KU_S4_2022</strain>
        <tissue evidence="1">Muscle</tissue>
    </source>
</reference>
<name>A0A9Q0I9F9_9TELE</name>
<dbReference type="AlphaFoldDB" id="A0A9Q0I9F9"/>
<sequence>MPPSGEDVSGVGTACAEEFLANAAASHAAHPSPLSPSRSVVCSVAARKLPTLFTILNKSCGFEVTFRCAAERCPESVHAEPPWFAFCSCASCVIKHLESEVGSGCSEVDSCKASPGPRVHRVRGEGRFRAGVICLCI</sequence>
<evidence type="ECO:0000313" key="1">
    <source>
        <dbReference type="EMBL" id="KAJ3590110.1"/>
    </source>
</evidence>
<dbReference type="Proteomes" id="UP001148018">
    <property type="component" value="Unassembled WGS sequence"/>
</dbReference>
<organism evidence="1 2">
    <name type="scientific">Muraenolepis orangiensis</name>
    <name type="common">Patagonian moray cod</name>
    <dbReference type="NCBI Taxonomy" id="630683"/>
    <lineage>
        <taxon>Eukaryota</taxon>
        <taxon>Metazoa</taxon>
        <taxon>Chordata</taxon>
        <taxon>Craniata</taxon>
        <taxon>Vertebrata</taxon>
        <taxon>Euteleostomi</taxon>
        <taxon>Actinopterygii</taxon>
        <taxon>Neopterygii</taxon>
        <taxon>Teleostei</taxon>
        <taxon>Neoteleostei</taxon>
        <taxon>Acanthomorphata</taxon>
        <taxon>Zeiogadaria</taxon>
        <taxon>Gadariae</taxon>
        <taxon>Gadiformes</taxon>
        <taxon>Muraenolepidoidei</taxon>
        <taxon>Muraenolepididae</taxon>
        <taxon>Muraenolepis</taxon>
    </lineage>
</organism>
<evidence type="ECO:0000313" key="2">
    <source>
        <dbReference type="Proteomes" id="UP001148018"/>
    </source>
</evidence>